<evidence type="ECO:0000313" key="3">
    <source>
        <dbReference type="EMBL" id="CAG7819662.1"/>
    </source>
</evidence>
<evidence type="ECO:0000256" key="1">
    <source>
        <dbReference type="SAM" id="MobiDB-lite"/>
    </source>
</evidence>
<feature type="region of interest" description="Disordered" evidence="1">
    <location>
        <begin position="53"/>
        <end position="104"/>
    </location>
</feature>
<feature type="compositionally biased region" description="Basic and acidic residues" evidence="1">
    <location>
        <begin position="55"/>
        <end position="64"/>
    </location>
</feature>
<keyword evidence="4" id="KW-1185">Reference proteome</keyword>
<evidence type="ECO:0000313" key="4">
    <source>
        <dbReference type="Proteomes" id="UP000708208"/>
    </source>
</evidence>
<dbReference type="AlphaFoldDB" id="A0A8J2KU06"/>
<proteinExistence type="predicted"/>
<dbReference type="Proteomes" id="UP000708208">
    <property type="component" value="Unassembled WGS sequence"/>
</dbReference>
<reference evidence="3" key="1">
    <citation type="submission" date="2021-06" db="EMBL/GenBank/DDBJ databases">
        <authorList>
            <person name="Hodson N. C."/>
            <person name="Mongue J. A."/>
            <person name="Jaron S. K."/>
        </authorList>
    </citation>
    <scope>NUCLEOTIDE SEQUENCE</scope>
</reference>
<comment type="caution">
    <text evidence="3">The sequence shown here is derived from an EMBL/GenBank/DDBJ whole genome shotgun (WGS) entry which is preliminary data.</text>
</comment>
<protein>
    <submittedName>
        <fullName evidence="3">Uncharacterized protein</fullName>
    </submittedName>
</protein>
<name>A0A8J2KU06_9HEXA</name>
<evidence type="ECO:0000256" key="2">
    <source>
        <dbReference type="SAM" id="SignalP"/>
    </source>
</evidence>
<dbReference type="EMBL" id="CAJVCH010456021">
    <property type="protein sequence ID" value="CAG7819662.1"/>
    <property type="molecule type" value="Genomic_DNA"/>
</dbReference>
<keyword evidence="2" id="KW-0732">Signal</keyword>
<sequence>MGSCWKNYGSLSSPSIFVALVVLLTFFNLEEAQEQHQSSSSDNETLSGNTTAKAISHDKAKLESEPGSSGVTAFANKLPNPLSPSGVDTRKGGGGGGRPVTPKPSIVVTEEDKKVRKDWGGNCTTYHWEICSNLTYFGQFDKKLKLDVPKEYNCLDPKLFPPLCLHNGWTVTRCHLFCMTKLCNRDLKLNYEKYVSKDGFC</sequence>
<gene>
    <name evidence="3" type="ORF">AFUS01_LOCUS30093</name>
</gene>
<accession>A0A8J2KU06</accession>
<feature type="chain" id="PRO_5035286791" evidence="2">
    <location>
        <begin position="33"/>
        <end position="201"/>
    </location>
</feature>
<feature type="signal peptide" evidence="2">
    <location>
        <begin position="1"/>
        <end position="32"/>
    </location>
</feature>
<organism evidence="3 4">
    <name type="scientific">Allacma fusca</name>
    <dbReference type="NCBI Taxonomy" id="39272"/>
    <lineage>
        <taxon>Eukaryota</taxon>
        <taxon>Metazoa</taxon>
        <taxon>Ecdysozoa</taxon>
        <taxon>Arthropoda</taxon>
        <taxon>Hexapoda</taxon>
        <taxon>Collembola</taxon>
        <taxon>Symphypleona</taxon>
        <taxon>Sminthuridae</taxon>
        <taxon>Allacma</taxon>
    </lineage>
</organism>